<protein>
    <submittedName>
        <fullName evidence="1">Uncharacterized protein</fullName>
    </submittedName>
</protein>
<evidence type="ECO:0000313" key="1">
    <source>
        <dbReference type="EMBL" id="MCH6166888.1"/>
    </source>
</evidence>
<sequence>MIFDGPTSETMMKEFGHSAFARWERGLSKKGFTAVEDRGGMDIRKIRLDGDSIEQVAQYVSKASYEAVSSATKHGRNGNRAPMQILRDAVETGNADDIDTFWEFEQASQGRKKLTWSNGLREWARLSRERSDEEIVADDRHGESVLIMPKATWAVVCYEADDLLSIYEQEGLPGAERWLRSRNLDYVIPEGSSVVGQPL</sequence>
<accession>A0ABS9TEP9</accession>
<keyword evidence="2" id="KW-1185">Reference proteome</keyword>
<reference evidence="1 2" key="1">
    <citation type="submission" date="2022-03" db="EMBL/GenBank/DDBJ databases">
        <title>Pseudonocardia alaer sp. nov., a novel actinomycete isolated from reed forest soil.</title>
        <authorList>
            <person name="Wang L."/>
        </authorList>
    </citation>
    <scope>NUCLEOTIDE SEQUENCE [LARGE SCALE GENOMIC DNA]</scope>
    <source>
        <strain evidence="1 2">Y-16303</strain>
    </source>
</reference>
<gene>
    <name evidence="1" type="ORF">MMF94_14460</name>
</gene>
<comment type="caution">
    <text evidence="1">The sequence shown here is derived from an EMBL/GenBank/DDBJ whole genome shotgun (WGS) entry which is preliminary data.</text>
</comment>
<dbReference type="Proteomes" id="UP001299970">
    <property type="component" value="Unassembled WGS sequence"/>
</dbReference>
<dbReference type="EMBL" id="JAKXMK010000011">
    <property type="protein sequence ID" value="MCH6166888.1"/>
    <property type="molecule type" value="Genomic_DNA"/>
</dbReference>
<evidence type="ECO:0000313" key="2">
    <source>
        <dbReference type="Proteomes" id="UP001299970"/>
    </source>
</evidence>
<proteinExistence type="predicted"/>
<dbReference type="RefSeq" id="WP_241036915.1">
    <property type="nucleotide sequence ID" value="NZ_BAAAJF010000036.1"/>
</dbReference>
<name>A0ABS9TEP9_9PSEU</name>
<organism evidence="1 2">
    <name type="scientific">Pseudonocardia alaniniphila</name>
    <dbReference type="NCBI Taxonomy" id="75291"/>
    <lineage>
        <taxon>Bacteria</taxon>
        <taxon>Bacillati</taxon>
        <taxon>Actinomycetota</taxon>
        <taxon>Actinomycetes</taxon>
        <taxon>Pseudonocardiales</taxon>
        <taxon>Pseudonocardiaceae</taxon>
        <taxon>Pseudonocardia</taxon>
    </lineage>
</organism>